<comment type="caution">
    <text evidence="3">The sequence shown here is derived from an EMBL/GenBank/DDBJ whole genome shotgun (WGS) entry which is preliminary data.</text>
</comment>
<accession>A0ABR1FRN0</accession>
<evidence type="ECO:0000256" key="1">
    <source>
        <dbReference type="ARBA" id="ARBA00022729"/>
    </source>
</evidence>
<evidence type="ECO:0000313" key="3">
    <source>
        <dbReference type="EMBL" id="KAK7236778.1"/>
    </source>
</evidence>
<keyword evidence="4" id="KW-1185">Reference proteome</keyword>
<dbReference type="Gene3D" id="3.80.10.10">
    <property type="entry name" value="Ribonuclease Inhibitor"/>
    <property type="match status" value="1"/>
</dbReference>
<evidence type="ECO:0000256" key="2">
    <source>
        <dbReference type="SAM" id="MobiDB-lite"/>
    </source>
</evidence>
<dbReference type="PANTHER" id="PTHR47988">
    <property type="entry name" value="SOMATIC EMBRYOGENESIS RECEPTOR KINASE 1"/>
    <property type="match status" value="1"/>
</dbReference>
<feature type="compositionally biased region" description="Basic and acidic residues" evidence="2">
    <location>
        <begin position="442"/>
        <end position="453"/>
    </location>
</feature>
<dbReference type="Proteomes" id="UP001363151">
    <property type="component" value="Unassembled WGS sequence"/>
</dbReference>
<feature type="region of interest" description="Disordered" evidence="2">
    <location>
        <begin position="426"/>
        <end position="453"/>
    </location>
</feature>
<feature type="region of interest" description="Disordered" evidence="2">
    <location>
        <begin position="202"/>
        <end position="230"/>
    </location>
</feature>
<dbReference type="InterPro" id="IPR032675">
    <property type="entry name" value="LRR_dom_sf"/>
</dbReference>
<sequence length="453" mass="48876">MLQTKQLGIEVAELAGRGRGVLATMTHPAGALVVPATEALAHSSPRALRAAAPPGAGRRAAFEEYDAAARSLLRSDRRCPRLVAQVAARLATEPAEGSAYAVAVANLYDNKIDGPIPTEIGLLTALDYLRVPPRPDAGPARRATVPRRRRELGNNKIGGPIPPEIGQLTALKDLRVPAASPTPGAPRDRPRHRRYLENNQITGPIRPRSASSAKLTDLRVPPRPQRPARRATALDVAVRVLRRLRQRPRRAVRRAGLLRSRRRRETCSGGGGVCSGLAKKTCKKFAGCAYEKKTCSAEKTCSELSKSECKETGGCDYKNKQCSTSSETTCSELSKSECKETDGCDYKNKQCSTSAETTCSELSKKKCKKTGGCDYKNKQCSTSSETSEMTACSELSKKKCKKTDGCDYKNKLCSTSSETSELTTCSELSKKKSGSAKASKFSTDRSKGRDSSS</sequence>
<dbReference type="EMBL" id="JBBJCI010000257">
    <property type="protein sequence ID" value="KAK7236778.1"/>
    <property type="molecule type" value="Genomic_DNA"/>
</dbReference>
<protein>
    <submittedName>
        <fullName evidence="3">Uncharacterized protein</fullName>
    </submittedName>
</protein>
<keyword evidence="1" id="KW-0732">Signal</keyword>
<name>A0ABR1FRN0_AURAN</name>
<evidence type="ECO:0000313" key="4">
    <source>
        <dbReference type="Proteomes" id="UP001363151"/>
    </source>
</evidence>
<reference evidence="3 4" key="1">
    <citation type="submission" date="2024-03" db="EMBL/GenBank/DDBJ databases">
        <title>Aureococcus anophagefferens CCMP1851 and Kratosvirus quantuckense: Draft genome of a second virus-susceptible host strain in the model system.</title>
        <authorList>
            <person name="Chase E."/>
            <person name="Truchon A.R."/>
            <person name="Schepens W."/>
            <person name="Wilhelm S.W."/>
        </authorList>
    </citation>
    <scope>NUCLEOTIDE SEQUENCE [LARGE SCALE GENOMIC DNA]</scope>
    <source>
        <strain evidence="3 4">CCMP1851</strain>
    </source>
</reference>
<gene>
    <name evidence="3" type="ORF">SO694_00093028</name>
</gene>
<organism evidence="3 4">
    <name type="scientific">Aureococcus anophagefferens</name>
    <name type="common">Harmful bloom alga</name>
    <dbReference type="NCBI Taxonomy" id="44056"/>
    <lineage>
        <taxon>Eukaryota</taxon>
        <taxon>Sar</taxon>
        <taxon>Stramenopiles</taxon>
        <taxon>Ochrophyta</taxon>
        <taxon>Pelagophyceae</taxon>
        <taxon>Pelagomonadales</taxon>
        <taxon>Pelagomonadaceae</taxon>
        <taxon>Aureococcus</taxon>
    </lineage>
</organism>
<proteinExistence type="predicted"/>